<evidence type="ECO:0000256" key="9">
    <source>
        <dbReference type="PROSITE-ProRule" id="PRU01373"/>
    </source>
</evidence>
<dbReference type="Pfam" id="PF03734">
    <property type="entry name" value="YkuD"/>
    <property type="match status" value="1"/>
</dbReference>
<dbReference type="GO" id="GO:0071972">
    <property type="term" value="F:peptidoglycan L,D-transpeptidase activity"/>
    <property type="evidence" value="ECO:0007669"/>
    <property type="project" value="TreeGrafter"/>
</dbReference>
<dbReference type="InterPro" id="IPR050979">
    <property type="entry name" value="LD-transpeptidase"/>
</dbReference>
<dbReference type="UniPathway" id="UPA00219"/>
<dbReference type="GO" id="GO:0018104">
    <property type="term" value="P:peptidoglycan-protein cross-linking"/>
    <property type="evidence" value="ECO:0007669"/>
    <property type="project" value="TreeGrafter"/>
</dbReference>
<dbReference type="RefSeq" id="WP_072856968.1">
    <property type="nucleotide sequence ID" value="NZ_FQUE01000003.1"/>
</dbReference>
<dbReference type="Proteomes" id="UP000183987">
    <property type="component" value="Unassembled WGS sequence"/>
</dbReference>
<evidence type="ECO:0000256" key="5">
    <source>
        <dbReference type="ARBA" id="ARBA00022801"/>
    </source>
</evidence>
<evidence type="ECO:0000256" key="8">
    <source>
        <dbReference type="ARBA" id="ARBA00023316"/>
    </source>
</evidence>
<dbReference type="GO" id="GO:0016757">
    <property type="term" value="F:glycosyltransferase activity"/>
    <property type="evidence" value="ECO:0007669"/>
    <property type="project" value="UniProtKB-KW"/>
</dbReference>
<comment type="similarity">
    <text evidence="2">Belongs to the YkuD family.</text>
</comment>
<dbReference type="GO" id="GO:0071555">
    <property type="term" value="P:cell wall organization"/>
    <property type="evidence" value="ECO:0007669"/>
    <property type="project" value="UniProtKB-UniRule"/>
</dbReference>
<evidence type="ECO:0000256" key="3">
    <source>
        <dbReference type="ARBA" id="ARBA00022676"/>
    </source>
</evidence>
<dbReference type="PANTHER" id="PTHR30582">
    <property type="entry name" value="L,D-TRANSPEPTIDASE"/>
    <property type="match status" value="1"/>
</dbReference>
<feature type="active site" description="Nucleophile" evidence="9">
    <location>
        <position position="168"/>
    </location>
</feature>
<dbReference type="AlphaFoldDB" id="A0A1M4YZR2"/>
<keyword evidence="10" id="KW-0732">Signal</keyword>
<keyword evidence="4" id="KW-0808">Transferase</keyword>
<dbReference type="PANTHER" id="PTHR30582:SF24">
    <property type="entry name" value="L,D-TRANSPEPTIDASE ERFK_SRFK-RELATED"/>
    <property type="match status" value="1"/>
</dbReference>
<evidence type="ECO:0000259" key="11">
    <source>
        <dbReference type="PROSITE" id="PS52029"/>
    </source>
</evidence>
<evidence type="ECO:0000256" key="4">
    <source>
        <dbReference type="ARBA" id="ARBA00022679"/>
    </source>
</evidence>
<name>A0A1M4YZR2_LOKAT</name>
<evidence type="ECO:0000313" key="12">
    <source>
        <dbReference type="EMBL" id="SHF11299.1"/>
    </source>
</evidence>
<keyword evidence="3" id="KW-0328">Glycosyltransferase</keyword>
<evidence type="ECO:0000256" key="6">
    <source>
        <dbReference type="ARBA" id="ARBA00022960"/>
    </source>
</evidence>
<dbReference type="PROSITE" id="PS52029">
    <property type="entry name" value="LD_TPASE"/>
    <property type="match status" value="1"/>
</dbReference>
<keyword evidence="13" id="KW-1185">Reference proteome</keyword>
<feature type="active site" description="Proton donor/acceptor" evidence="9">
    <location>
        <position position="152"/>
    </location>
</feature>
<dbReference type="GO" id="GO:0008360">
    <property type="term" value="P:regulation of cell shape"/>
    <property type="evidence" value="ECO:0007669"/>
    <property type="project" value="UniProtKB-UniRule"/>
</dbReference>
<gene>
    <name evidence="12" type="ORF">SAMN05444339_103318</name>
</gene>
<accession>A0A1M4YZR2</accession>
<evidence type="ECO:0000256" key="10">
    <source>
        <dbReference type="SAM" id="SignalP"/>
    </source>
</evidence>
<evidence type="ECO:0000256" key="7">
    <source>
        <dbReference type="ARBA" id="ARBA00022984"/>
    </source>
</evidence>
<comment type="pathway">
    <text evidence="1 9">Cell wall biogenesis; peptidoglycan biosynthesis.</text>
</comment>
<dbReference type="InterPro" id="IPR005490">
    <property type="entry name" value="LD_TPept_cat_dom"/>
</dbReference>
<reference evidence="13" key="1">
    <citation type="submission" date="2016-11" db="EMBL/GenBank/DDBJ databases">
        <authorList>
            <person name="Varghese N."/>
            <person name="Submissions S."/>
        </authorList>
    </citation>
    <scope>NUCLEOTIDE SEQUENCE [LARGE SCALE GENOMIC DNA]</scope>
    <source>
        <strain evidence="13">DSM 29326</strain>
    </source>
</reference>
<proteinExistence type="inferred from homology"/>
<sequence>MLTRRALAFGAMATAFAGPVAANPLSRLFGKPKGGMPERFLPQEVDVNPDLPAGEIHVIKKDFYLYWTLGNGRARRYGIALGAEDRNYTGVLTVRRKREWPSWIPTPEMVRLEPEVYGPYAKGLPGGDPRNALGARALYLYSGNVDTYYRIHGTPQPETIGTGFSSGCVRLTNDHVTELYDMVPIGTKVYLF</sequence>
<evidence type="ECO:0000256" key="1">
    <source>
        <dbReference type="ARBA" id="ARBA00004752"/>
    </source>
</evidence>
<feature type="domain" description="L,D-TPase catalytic" evidence="11">
    <location>
        <begin position="52"/>
        <end position="192"/>
    </location>
</feature>
<evidence type="ECO:0000256" key="2">
    <source>
        <dbReference type="ARBA" id="ARBA00005992"/>
    </source>
</evidence>
<feature type="chain" id="PRO_5012635212" evidence="10">
    <location>
        <begin position="18"/>
        <end position="192"/>
    </location>
</feature>
<dbReference type="SUPFAM" id="SSF141523">
    <property type="entry name" value="L,D-transpeptidase catalytic domain-like"/>
    <property type="match status" value="1"/>
</dbReference>
<protein>
    <submittedName>
        <fullName evidence="12">L,D-transpeptidase catalytic domain</fullName>
    </submittedName>
</protein>
<dbReference type="InterPro" id="IPR038063">
    <property type="entry name" value="Transpep_catalytic_dom"/>
</dbReference>
<dbReference type="CDD" id="cd16913">
    <property type="entry name" value="YkuD_like"/>
    <property type="match status" value="1"/>
</dbReference>
<feature type="signal peptide" evidence="10">
    <location>
        <begin position="1"/>
        <end position="17"/>
    </location>
</feature>
<keyword evidence="8 9" id="KW-0961">Cell wall biogenesis/degradation</keyword>
<dbReference type="GO" id="GO:0005576">
    <property type="term" value="C:extracellular region"/>
    <property type="evidence" value="ECO:0007669"/>
    <property type="project" value="TreeGrafter"/>
</dbReference>
<dbReference type="EMBL" id="FQUE01000003">
    <property type="protein sequence ID" value="SHF11299.1"/>
    <property type="molecule type" value="Genomic_DNA"/>
</dbReference>
<keyword evidence="5" id="KW-0378">Hydrolase</keyword>
<keyword evidence="7 9" id="KW-0573">Peptidoglycan synthesis</keyword>
<dbReference type="STRING" id="366533.SAMN05444339_103318"/>
<keyword evidence="6 9" id="KW-0133">Cell shape</keyword>
<dbReference type="Gene3D" id="2.40.440.10">
    <property type="entry name" value="L,D-transpeptidase catalytic domain-like"/>
    <property type="match status" value="1"/>
</dbReference>
<organism evidence="12 13">
    <name type="scientific">Loktanella atrilutea</name>
    <dbReference type="NCBI Taxonomy" id="366533"/>
    <lineage>
        <taxon>Bacteria</taxon>
        <taxon>Pseudomonadati</taxon>
        <taxon>Pseudomonadota</taxon>
        <taxon>Alphaproteobacteria</taxon>
        <taxon>Rhodobacterales</taxon>
        <taxon>Roseobacteraceae</taxon>
        <taxon>Loktanella</taxon>
    </lineage>
</organism>
<evidence type="ECO:0000313" key="13">
    <source>
        <dbReference type="Proteomes" id="UP000183987"/>
    </source>
</evidence>